<dbReference type="Proteomes" id="UP000193986">
    <property type="component" value="Unassembled WGS sequence"/>
</dbReference>
<sequence length="192" mass="20744">MNPPSARSTQPGLPSGTSSVASASTNVLQAPSQPSRPPTPGPQIQSRIRPGPEAGASSTSQATRSAVLLNPQGRRYWVPARRDWDNDATTDSPCSYELLLQWMEIPGNWALFKGGARGSSQTKGAQLCEEWLKSHFCPTQRKYLACQAKVDDWLSGTGNGDGGKAIQDASDADRERIIQDVMGELDGHMEDY</sequence>
<proteinExistence type="predicted"/>
<reference evidence="2 3" key="1">
    <citation type="submission" date="2016-07" db="EMBL/GenBank/DDBJ databases">
        <title>Pervasive Adenine N6-methylation of Active Genes in Fungi.</title>
        <authorList>
            <consortium name="DOE Joint Genome Institute"/>
            <person name="Mondo S.J."/>
            <person name="Dannebaum R.O."/>
            <person name="Kuo R.C."/>
            <person name="Labutti K."/>
            <person name="Haridas S."/>
            <person name="Kuo A."/>
            <person name="Salamov A."/>
            <person name="Ahrendt S.R."/>
            <person name="Lipzen A."/>
            <person name="Sullivan W."/>
            <person name="Andreopoulos W.B."/>
            <person name="Clum A."/>
            <person name="Lindquist E."/>
            <person name="Daum C."/>
            <person name="Ramamoorthy G.K."/>
            <person name="Gryganskyi A."/>
            <person name="Culley D."/>
            <person name="Magnuson J.K."/>
            <person name="James T.Y."/>
            <person name="O'Malley M.A."/>
            <person name="Stajich J.E."/>
            <person name="Spatafora J.W."/>
            <person name="Visel A."/>
            <person name="Grigoriev I.V."/>
        </authorList>
    </citation>
    <scope>NUCLEOTIDE SEQUENCE [LARGE SCALE GENOMIC DNA]</scope>
    <source>
        <strain evidence="2 3">68-887.2</strain>
    </source>
</reference>
<gene>
    <name evidence="2" type="ORF">BCR39DRAFT_508313</name>
</gene>
<dbReference type="STRING" id="71784.A0A1Y2AHM1"/>
<protein>
    <submittedName>
        <fullName evidence="2">Uncharacterized protein</fullName>
    </submittedName>
</protein>
<accession>A0A1Y2AHM1</accession>
<dbReference type="OrthoDB" id="96345at2759"/>
<comment type="caution">
    <text evidence="2">The sequence shown here is derived from an EMBL/GenBank/DDBJ whole genome shotgun (WGS) entry which is preliminary data.</text>
</comment>
<dbReference type="AlphaFoldDB" id="A0A1Y2AHM1"/>
<dbReference type="EMBL" id="MCFC01000106">
    <property type="protein sequence ID" value="ORY21687.1"/>
    <property type="molecule type" value="Genomic_DNA"/>
</dbReference>
<evidence type="ECO:0000313" key="2">
    <source>
        <dbReference type="EMBL" id="ORY21687.1"/>
    </source>
</evidence>
<feature type="region of interest" description="Disordered" evidence="1">
    <location>
        <begin position="1"/>
        <end position="66"/>
    </location>
</feature>
<evidence type="ECO:0000313" key="3">
    <source>
        <dbReference type="Proteomes" id="UP000193986"/>
    </source>
</evidence>
<dbReference type="InParanoid" id="A0A1Y2AHM1"/>
<organism evidence="2 3">
    <name type="scientific">Naematelia encephala</name>
    <dbReference type="NCBI Taxonomy" id="71784"/>
    <lineage>
        <taxon>Eukaryota</taxon>
        <taxon>Fungi</taxon>
        <taxon>Dikarya</taxon>
        <taxon>Basidiomycota</taxon>
        <taxon>Agaricomycotina</taxon>
        <taxon>Tremellomycetes</taxon>
        <taxon>Tremellales</taxon>
        <taxon>Naemateliaceae</taxon>
        <taxon>Naematelia</taxon>
    </lineage>
</organism>
<name>A0A1Y2AHM1_9TREE</name>
<evidence type="ECO:0000256" key="1">
    <source>
        <dbReference type="SAM" id="MobiDB-lite"/>
    </source>
</evidence>
<feature type="compositionally biased region" description="Polar residues" evidence="1">
    <location>
        <begin position="1"/>
        <end position="28"/>
    </location>
</feature>
<keyword evidence="3" id="KW-1185">Reference proteome</keyword>